<dbReference type="Proteomes" id="UP000243006">
    <property type="component" value="Unassembled WGS sequence"/>
</dbReference>
<dbReference type="EMBL" id="LVZM01024224">
    <property type="protein sequence ID" value="OUC39457.1"/>
    <property type="molecule type" value="Genomic_DNA"/>
</dbReference>
<proteinExistence type="predicted"/>
<sequence length="59" mass="6752">MKNNVFCTLAVYWALLVHVAAILILKSASLHLKLKHASVPVSRLIILISRRLFNFIYMT</sequence>
<reference evidence="1 2" key="1">
    <citation type="submission" date="2015-04" db="EMBL/GenBank/DDBJ databases">
        <title>Draft genome of the roundworm Trichinella nativa.</title>
        <authorList>
            <person name="Mitreva M."/>
        </authorList>
    </citation>
    <scope>NUCLEOTIDE SEQUENCE [LARGE SCALE GENOMIC DNA]</scope>
    <source>
        <strain evidence="1 2">ISS45</strain>
    </source>
</reference>
<protein>
    <submittedName>
        <fullName evidence="1">Uncharacterized protein</fullName>
    </submittedName>
</protein>
<accession>A0A1Y3E6K5</accession>
<comment type="caution">
    <text evidence="1">The sequence shown here is derived from an EMBL/GenBank/DDBJ whole genome shotgun (WGS) entry which is preliminary data.</text>
</comment>
<evidence type="ECO:0000313" key="2">
    <source>
        <dbReference type="Proteomes" id="UP000243006"/>
    </source>
</evidence>
<gene>
    <name evidence="1" type="ORF">D917_02530</name>
</gene>
<dbReference type="AlphaFoldDB" id="A0A1Y3E6K5"/>
<organism evidence="1 2">
    <name type="scientific">Trichinella nativa</name>
    <dbReference type="NCBI Taxonomy" id="6335"/>
    <lineage>
        <taxon>Eukaryota</taxon>
        <taxon>Metazoa</taxon>
        <taxon>Ecdysozoa</taxon>
        <taxon>Nematoda</taxon>
        <taxon>Enoplea</taxon>
        <taxon>Dorylaimia</taxon>
        <taxon>Trichinellida</taxon>
        <taxon>Trichinellidae</taxon>
        <taxon>Trichinella</taxon>
    </lineage>
</organism>
<name>A0A1Y3E6K5_9BILA</name>
<evidence type="ECO:0000313" key="1">
    <source>
        <dbReference type="EMBL" id="OUC39457.1"/>
    </source>
</evidence>